<dbReference type="KEGG" id="kla:KLLA0_B02464g"/>
<dbReference type="PaxDb" id="284590-Q6CWP8"/>
<dbReference type="FunCoup" id="Q6CWP8">
    <property type="interactions" value="125"/>
</dbReference>
<dbReference type="InterPro" id="IPR017946">
    <property type="entry name" value="PLC-like_Pdiesterase_TIM-brl"/>
</dbReference>
<dbReference type="HOGENOM" id="CLU_030006_1_2_1"/>
<dbReference type="PROSITE" id="PS51704">
    <property type="entry name" value="GP_PDE"/>
    <property type="match status" value="1"/>
</dbReference>
<dbReference type="CDD" id="cd08570">
    <property type="entry name" value="GDPD_YPL206cp_fungi"/>
    <property type="match status" value="1"/>
</dbReference>
<protein>
    <submittedName>
        <fullName evidence="2">KLLA0B02464p</fullName>
    </submittedName>
</protein>
<dbReference type="EMBL" id="CR382122">
    <property type="protein sequence ID" value="CAH02034.2"/>
    <property type="molecule type" value="Genomic_DNA"/>
</dbReference>
<dbReference type="PANTHER" id="PTHR43805:SF1">
    <property type="entry name" value="GP-PDE DOMAIN-CONTAINING PROTEIN"/>
    <property type="match status" value="1"/>
</dbReference>
<dbReference type="eggNOG" id="KOG2258">
    <property type="taxonomic scope" value="Eukaryota"/>
</dbReference>
<evidence type="ECO:0000313" key="3">
    <source>
        <dbReference type="Proteomes" id="UP000000598"/>
    </source>
</evidence>
<organism evidence="2 3">
    <name type="scientific">Kluyveromyces lactis (strain ATCC 8585 / CBS 2359 / DSM 70799 / NBRC 1267 / NRRL Y-1140 / WM37)</name>
    <name type="common">Yeast</name>
    <name type="synonym">Candida sphaerica</name>
    <dbReference type="NCBI Taxonomy" id="284590"/>
    <lineage>
        <taxon>Eukaryota</taxon>
        <taxon>Fungi</taxon>
        <taxon>Dikarya</taxon>
        <taxon>Ascomycota</taxon>
        <taxon>Saccharomycotina</taxon>
        <taxon>Saccharomycetes</taxon>
        <taxon>Saccharomycetales</taxon>
        <taxon>Saccharomycetaceae</taxon>
        <taxon>Kluyveromyces</taxon>
    </lineage>
</organism>
<dbReference type="PANTHER" id="PTHR43805">
    <property type="entry name" value="GLYCEROPHOSPHORYL DIESTER PHOSPHODIESTERASE"/>
    <property type="match status" value="1"/>
</dbReference>
<name>Q6CWP8_KLULA</name>
<feature type="domain" description="GP-PDE" evidence="1">
    <location>
        <begin position="2"/>
        <end position="251"/>
    </location>
</feature>
<gene>
    <name evidence="2" type="ORF">KLLA0_B02464g</name>
</gene>
<evidence type="ECO:0000313" key="2">
    <source>
        <dbReference type="EMBL" id="CAH02034.2"/>
    </source>
</evidence>
<dbReference type="Gene3D" id="3.20.20.190">
    <property type="entry name" value="Phosphatidylinositol (PI) phosphodiesterase"/>
    <property type="match status" value="1"/>
</dbReference>
<dbReference type="GO" id="GO:0006629">
    <property type="term" value="P:lipid metabolic process"/>
    <property type="evidence" value="ECO:0007669"/>
    <property type="project" value="InterPro"/>
</dbReference>
<sequence length="317" mass="36868">MLQVIGHRGFKAKYPENTLLCYEKAHEAGSEVIETDLQLTKDGKIVMNHDINTERVWDQNVVIGETNLDELLLLKSKINPEIRITTFKDALQWLKEHPTMKFMLDIKPTNDKVLLIKAILEMRAVVDDLDFWRQRLMFGLWQLDWYKYGVTTATLKGFKIVAILPFTAMATKFVEYSKSLSDDNYKLHGVSLHFINSWKPDFKKTVLPYLQENNLAVYLWTVNSEIDIKYISSMTITGIIVDDPVASVSIRDEYIRKAVPFVPPIFNSSEGFRLYLRLRVFEVAERILSSRWATVPVFHDITLLKVTVLLLRRIHFI</sequence>
<proteinExistence type="predicted"/>
<accession>Q6CWP8</accession>
<keyword evidence="3" id="KW-1185">Reference proteome</keyword>
<dbReference type="InterPro" id="IPR030395">
    <property type="entry name" value="GP_PDE_dom"/>
</dbReference>
<evidence type="ECO:0000259" key="1">
    <source>
        <dbReference type="PROSITE" id="PS51704"/>
    </source>
</evidence>
<dbReference type="GO" id="GO:0008081">
    <property type="term" value="F:phosphoric diester hydrolase activity"/>
    <property type="evidence" value="ECO:0007669"/>
    <property type="project" value="InterPro"/>
</dbReference>
<dbReference type="Pfam" id="PF03009">
    <property type="entry name" value="GDPD"/>
    <property type="match status" value="1"/>
</dbReference>
<dbReference type="InParanoid" id="Q6CWP8"/>
<dbReference type="STRING" id="284590.Q6CWP8"/>
<dbReference type="Proteomes" id="UP000000598">
    <property type="component" value="Chromosome B"/>
</dbReference>
<reference evidence="2 3" key="1">
    <citation type="journal article" date="2004" name="Nature">
        <title>Genome evolution in yeasts.</title>
        <authorList>
            <consortium name="Genolevures"/>
            <person name="Dujon B."/>
            <person name="Sherman D."/>
            <person name="Fischer G."/>
            <person name="Durrens P."/>
            <person name="Casaregola S."/>
            <person name="Lafontaine I."/>
            <person name="de Montigny J."/>
            <person name="Marck C."/>
            <person name="Neuveglise C."/>
            <person name="Talla E."/>
            <person name="Goffard N."/>
            <person name="Frangeul L."/>
            <person name="Aigle M."/>
            <person name="Anthouard V."/>
            <person name="Babour A."/>
            <person name="Barbe V."/>
            <person name="Barnay S."/>
            <person name="Blanchin S."/>
            <person name="Beckerich J.M."/>
            <person name="Beyne E."/>
            <person name="Bleykasten C."/>
            <person name="Boisrame A."/>
            <person name="Boyer J."/>
            <person name="Cattolico L."/>
            <person name="Confanioleri F."/>
            <person name="de Daruvar A."/>
            <person name="Despons L."/>
            <person name="Fabre E."/>
            <person name="Fairhead C."/>
            <person name="Ferry-Dumazet H."/>
            <person name="Groppi A."/>
            <person name="Hantraye F."/>
            <person name="Hennequin C."/>
            <person name="Jauniaux N."/>
            <person name="Joyet P."/>
            <person name="Kachouri R."/>
            <person name="Kerrest A."/>
            <person name="Koszul R."/>
            <person name="Lemaire M."/>
            <person name="Lesur I."/>
            <person name="Ma L."/>
            <person name="Muller H."/>
            <person name="Nicaud J.M."/>
            <person name="Nikolski M."/>
            <person name="Oztas S."/>
            <person name="Ozier-Kalogeropoulos O."/>
            <person name="Pellenz S."/>
            <person name="Potier S."/>
            <person name="Richard G.F."/>
            <person name="Straub M.L."/>
            <person name="Suleau A."/>
            <person name="Swennene D."/>
            <person name="Tekaia F."/>
            <person name="Wesolowski-Louvel M."/>
            <person name="Westhof E."/>
            <person name="Wirth B."/>
            <person name="Zeniou-Meyer M."/>
            <person name="Zivanovic I."/>
            <person name="Bolotin-Fukuhara M."/>
            <person name="Thierry A."/>
            <person name="Bouchier C."/>
            <person name="Caudron B."/>
            <person name="Scarpelli C."/>
            <person name="Gaillardin C."/>
            <person name="Weissenbach J."/>
            <person name="Wincker P."/>
            <person name="Souciet J.L."/>
        </authorList>
    </citation>
    <scope>NUCLEOTIDE SEQUENCE [LARGE SCALE GENOMIC DNA]</scope>
    <source>
        <strain evidence="3">ATCC 8585 / CBS 2359 / DSM 70799 / NBRC 1267 / NRRL Y-1140 / WM37</strain>
    </source>
</reference>
<dbReference type="AlphaFoldDB" id="Q6CWP8"/>
<dbReference type="SUPFAM" id="SSF51695">
    <property type="entry name" value="PLC-like phosphodiesterases"/>
    <property type="match status" value="1"/>
</dbReference>